<keyword evidence="1" id="KW-0175">Coiled coil</keyword>
<dbReference type="HOGENOM" id="CLU_1289282_0_0_1"/>
<reference evidence="3" key="2">
    <citation type="submission" date="2015-01" db="EMBL/GenBank/DDBJ databases">
        <title>Evolutionary Origins and Diversification of the Mycorrhizal Mutualists.</title>
        <authorList>
            <consortium name="DOE Joint Genome Institute"/>
            <consortium name="Mycorrhizal Genomics Consortium"/>
            <person name="Kohler A."/>
            <person name="Kuo A."/>
            <person name="Nagy L.G."/>
            <person name="Floudas D."/>
            <person name="Copeland A."/>
            <person name="Barry K.W."/>
            <person name="Cichocki N."/>
            <person name="Veneault-Fourrey C."/>
            <person name="LaButti K."/>
            <person name="Lindquist E.A."/>
            <person name="Lipzen A."/>
            <person name="Lundell T."/>
            <person name="Morin E."/>
            <person name="Murat C."/>
            <person name="Riley R."/>
            <person name="Ohm R."/>
            <person name="Sun H."/>
            <person name="Tunlid A."/>
            <person name="Henrissat B."/>
            <person name="Grigoriev I.V."/>
            <person name="Hibbett D.S."/>
            <person name="Martin F."/>
        </authorList>
    </citation>
    <scope>NUCLEOTIDE SEQUENCE [LARGE SCALE GENOMIC DNA]</scope>
    <source>
        <strain evidence="3">Zn</strain>
    </source>
</reference>
<reference evidence="2 3" key="1">
    <citation type="submission" date="2014-04" db="EMBL/GenBank/DDBJ databases">
        <authorList>
            <consortium name="DOE Joint Genome Institute"/>
            <person name="Kuo A."/>
            <person name="Martino E."/>
            <person name="Perotto S."/>
            <person name="Kohler A."/>
            <person name="Nagy L.G."/>
            <person name="Floudas D."/>
            <person name="Copeland A."/>
            <person name="Barry K.W."/>
            <person name="Cichocki N."/>
            <person name="Veneault-Fourrey C."/>
            <person name="LaButti K."/>
            <person name="Lindquist E.A."/>
            <person name="Lipzen A."/>
            <person name="Lundell T."/>
            <person name="Morin E."/>
            <person name="Murat C."/>
            <person name="Sun H."/>
            <person name="Tunlid A."/>
            <person name="Henrissat B."/>
            <person name="Grigoriev I.V."/>
            <person name="Hibbett D.S."/>
            <person name="Martin F."/>
            <person name="Nordberg H.P."/>
            <person name="Cantor M.N."/>
            <person name="Hua S.X."/>
        </authorList>
    </citation>
    <scope>NUCLEOTIDE SEQUENCE [LARGE SCALE GENOMIC DNA]</scope>
    <source>
        <strain evidence="2 3">Zn</strain>
    </source>
</reference>
<organism evidence="2 3">
    <name type="scientific">Oidiodendron maius (strain Zn)</name>
    <dbReference type="NCBI Taxonomy" id="913774"/>
    <lineage>
        <taxon>Eukaryota</taxon>
        <taxon>Fungi</taxon>
        <taxon>Dikarya</taxon>
        <taxon>Ascomycota</taxon>
        <taxon>Pezizomycotina</taxon>
        <taxon>Leotiomycetes</taxon>
        <taxon>Leotiomycetes incertae sedis</taxon>
        <taxon>Myxotrichaceae</taxon>
        <taxon>Oidiodendron</taxon>
    </lineage>
</organism>
<sequence>MQNSGHRRSEKVTLSCKMDVQISKEEYKRQYNRLAQREFRKRRKEYLQNLEQAQKYKNERLEEIKCLEYDNNELRRENGMLRLELYGPSTSPRYSPIHIPFPLKTAGSPLSPRSQLGLDSSDNSTLAKWPSLTSLQYGGHPKIQSLQGQLVLYDNHDDPCHGSKAYADICSEQCSKCDRIRQSFQARPPSHILFIDIRPGKDGDKHDANCIFQC</sequence>
<keyword evidence="3" id="KW-1185">Reference proteome</keyword>
<evidence type="ECO:0000313" key="3">
    <source>
        <dbReference type="Proteomes" id="UP000054321"/>
    </source>
</evidence>
<dbReference type="CDD" id="cd14686">
    <property type="entry name" value="bZIP"/>
    <property type="match status" value="1"/>
</dbReference>
<accession>A0A0C3GZU0</accession>
<dbReference type="SUPFAM" id="SSF57959">
    <property type="entry name" value="Leucine zipper domain"/>
    <property type="match status" value="1"/>
</dbReference>
<dbReference type="InterPro" id="IPR046347">
    <property type="entry name" value="bZIP_sf"/>
</dbReference>
<dbReference type="Proteomes" id="UP000054321">
    <property type="component" value="Unassembled WGS sequence"/>
</dbReference>
<evidence type="ECO:0008006" key="4">
    <source>
        <dbReference type="Google" id="ProtNLM"/>
    </source>
</evidence>
<name>A0A0C3GZU0_OIDMZ</name>
<protein>
    <recommendedName>
        <fullName evidence="4">BZIP domain-containing protein</fullName>
    </recommendedName>
</protein>
<dbReference type="EMBL" id="KN832883">
    <property type="protein sequence ID" value="KIM96654.1"/>
    <property type="molecule type" value="Genomic_DNA"/>
</dbReference>
<dbReference type="AlphaFoldDB" id="A0A0C3GZU0"/>
<feature type="coiled-coil region" evidence="1">
    <location>
        <begin position="17"/>
        <end position="84"/>
    </location>
</feature>
<dbReference type="GO" id="GO:0003700">
    <property type="term" value="F:DNA-binding transcription factor activity"/>
    <property type="evidence" value="ECO:0007669"/>
    <property type="project" value="InterPro"/>
</dbReference>
<gene>
    <name evidence="2" type="ORF">OIDMADRAFT_32587</name>
</gene>
<evidence type="ECO:0000256" key="1">
    <source>
        <dbReference type="SAM" id="Coils"/>
    </source>
</evidence>
<dbReference type="OrthoDB" id="2245989at2759"/>
<evidence type="ECO:0000313" key="2">
    <source>
        <dbReference type="EMBL" id="KIM96654.1"/>
    </source>
</evidence>
<proteinExistence type="predicted"/>
<dbReference type="InParanoid" id="A0A0C3GZU0"/>
<dbReference type="STRING" id="913774.A0A0C3GZU0"/>
<dbReference type="Gene3D" id="1.20.5.170">
    <property type="match status" value="1"/>
</dbReference>